<evidence type="ECO:0000256" key="3">
    <source>
        <dbReference type="ARBA" id="ARBA00010532"/>
    </source>
</evidence>
<evidence type="ECO:0000313" key="16">
    <source>
        <dbReference type="EMBL" id="KAG9509931.1"/>
    </source>
</evidence>
<keyword evidence="9" id="KW-0675">Receptor</keyword>
<evidence type="ECO:0000256" key="2">
    <source>
        <dbReference type="ARBA" id="ARBA00004651"/>
    </source>
</evidence>
<keyword evidence="17" id="KW-1185">Reference proteome</keyword>
<evidence type="ECO:0000256" key="15">
    <source>
        <dbReference type="SAM" id="SignalP"/>
    </source>
</evidence>
<comment type="subcellular location">
    <subcellularLocation>
        <location evidence="2">Cell membrane</location>
        <topology evidence="2">Multi-pass membrane protein</topology>
    </subcellularLocation>
    <subcellularLocation>
        <location evidence="1">Membrane</location>
        <location evidence="1">Caveola</location>
        <topology evidence="1">Multi-pass membrane protein</topology>
    </subcellularLocation>
</comment>
<evidence type="ECO:0000313" key="17">
    <source>
        <dbReference type="Proteomes" id="UP000825002"/>
    </source>
</evidence>
<dbReference type="PROSITE" id="PS51257">
    <property type="entry name" value="PROKAR_LIPOPROTEIN"/>
    <property type="match status" value="1"/>
</dbReference>
<protein>
    <recommendedName>
        <fullName evidence="11">Scavenger receptor class B member 1</fullName>
    </recommendedName>
    <alternativeName>
        <fullName evidence="12">SR-BI</fullName>
    </alternativeName>
</protein>
<feature type="compositionally biased region" description="Basic and acidic residues" evidence="13">
    <location>
        <begin position="516"/>
        <end position="525"/>
    </location>
</feature>
<proteinExistence type="inferred from homology"/>
<evidence type="ECO:0000256" key="4">
    <source>
        <dbReference type="ARBA" id="ARBA00022475"/>
    </source>
</evidence>
<dbReference type="EMBL" id="JAIFTH010000284">
    <property type="protein sequence ID" value="KAG9509931.1"/>
    <property type="molecule type" value="Genomic_DNA"/>
</dbReference>
<sequence>MLRITSLTLAILLVIISAGCLYIVPGKIQEQIQQEVQLKIATKMYEKFTRVPIPLTMKVTFFNITNPEQVLSGNAMPVFQEVGPFVYKQWRRREVQDFEDNNRKVRYREIKTYYLDEPANRLDLNATMITLVNVPMLAVLTKVSQLQGDMGKSIAAKIVSRLSNDGGEKILITRPATEFLFDGYAVKFFQQVQKLVDGLGYPFDSPLKRNKFGFFYGKNNTWNRKENGEFTIFSGRHDSFDRFMQIDSWNNMTQLNVWPKGGPSGNACNTIQGTDGSQFHPGLKRDTRLYVFSPEVCRSLQLEYREDTTARDIPLYRYSTPTETFAAPYKNEKSSCFCVAGIKPIVSKNQAHGLSGANRSANRCYLDGIMDLSLCQGAPIAVSSPHFFGADPMLAMTAGLRPQKSKHETYVDIEPMTGSVMRASKRAQINAIVDEAALKLIDSSIIGHMTPMISPLFWVEESAEIDEKLAHEFKTKLLDLVQRFNKTMYTLIIVGILIILASLMHFLWSVYWRPSSNDKQKHNADKVSSSSQSSIIAIA</sequence>
<name>A0ABQ7S978_9ACAR</name>
<reference evidence="16 17" key="1">
    <citation type="submission" date="2020-10" db="EMBL/GenBank/DDBJ databases">
        <authorList>
            <person name="Klimov P.B."/>
            <person name="Dyachkov S.M."/>
            <person name="Chetverikov P.E."/>
        </authorList>
    </citation>
    <scope>NUCLEOTIDE SEQUENCE [LARGE SCALE GENOMIC DNA]</scope>
    <source>
        <strain evidence="16">BMOC 18-1129-001#AD2665</strain>
        <tissue evidence="16">Entire mites</tissue>
    </source>
</reference>
<evidence type="ECO:0000256" key="14">
    <source>
        <dbReference type="SAM" id="Phobius"/>
    </source>
</evidence>
<dbReference type="Pfam" id="PF01130">
    <property type="entry name" value="CD36"/>
    <property type="match status" value="1"/>
</dbReference>
<keyword evidence="6 14" id="KW-1133">Transmembrane helix</keyword>
<dbReference type="PANTHER" id="PTHR11923">
    <property type="entry name" value="SCAVENGER RECEPTOR CLASS B TYPE-1 SR-B1"/>
    <property type="match status" value="1"/>
</dbReference>
<feature type="signal peptide" evidence="15">
    <location>
        <begin position="1"/>
        <end position="18"/>
    </location>
</feature>
<feature type="transmembrane region" description="Helical" evidence="14">
    <location>
        <begin position="488"/>
        <end position="511"/>
    </location>
</feature>
<dbReference type="PANTHER" id="PTHR11923:SF110">
    <property type="entry name" value="SCAVENGER RECEPTOR CLASS B MEMBER 1"/>
    <property type="match status" value="1"/>
</dbReference>
<evidence type="ECO:0000256" key="6">
    <source>
        <dbReference type="ARBA" id="ARBA00022989"/>
    </source>
</evidence>
<feature type="chain" id="PRO_5047126469" description="Scavenger receptor class B member 1" evidence="15">
    <location>
        <begin position="19"/>
        <end position="539"/>
    </location>
</feature>
<keyword evidence="7 14" id="KW-0472">Membrane</keyword>
<dbReference type="PRINTS" id="PR01609">
    <property type="entry name" value="CD36FAMILY"/>
</dbReference>
<accession>A0ABQ7S978</accession>
<evidence type="ECO:0000256" key="11">
    <source>
        <dbReference type="ARBA" id="ARBA00040821"/>
    </source>
</evidence>
<evidence type="ECO:0000256" key="9">
    <source>
        <dbReference type="ARBA" id="ARBA00023170"/>
    </source>
</evidence>
<evidence type="ECO:0000256" key="1">
    <source>
        <dbReference type="ARBA" id="ARBA00004189"/>
    </source>
</evidence>
<gene>
    <name evidence="16" type="primary">Scarb2</name>
    <name evidence="16" type="ORF">GZH46_01537</name>
</gene>
<organism evidence="16 17">
    <name type="scientific">Fragariocoptes setiger</name>
    <dbReference type="NCBI Taxonomy" id="1670756"/>
    <lineage>
        <taxon>Eukaryota</taxon>
        <taxon>Metazoa</taxon>
        <taxon>Ecdysozoa</taxon>
        <taxon>Arthropoda</taxon>
        <taxon>Chelicerata</taxon>
        <taxon>Arachnida</taxon>
        <taxon>Acari</taxon>
        <taxon>Acariformes</taxon>
        <taxon>Trombidiformes</taxon>
        <taxon>Prostigmata</taxon>
        <taxon>Eupodina</taxon>
        <taxon>Eriophyoidea</taxon>
        <taxon>Phytoptidae</taxon>
        <taxon>Fragariocoptes</taxon>
    </lineage>
</organism>
<keyword evidence="10" id="KW-0325">Glycoprotein</keyword>
<evidence type="ECO:0000256" key="5">
    <source>
        <dbReference type="ARBA" id="ARBA00022692"/>
    </source>
</evidence>
<feature type="compositionally biased region" description="Low complexity" evidence="13">
    <location>
        <begin position="528"/>
        <end position="539"/>
    </location>
</feature>
<keyword evidence="15" id="KW-0732">Signal</keyword>
<evidence type="ECO:0000256" key="12">
    <source>
        <dbReference type="ARBA" id="ARBA00042244"/>
    </source>
</evidence>
<comment type="similarity">
    <text evidence="3">Belongs to the CD36 family.</text>
</comment>
<keyword evidence="5 14" id="KW-0812">Transmembrane</keyword>
<evidence type="ECO:0000256" key="7">
    <source>
        <dbReference type="ARBA" id="ARBA00023136"/>
    </source>
</evidence>
<keyword evidence="4" id="KW-1003">Cell membrane</keyword>
<dbReference type="InterPro" id="IPR002159">
    <property type="entry name" value="CD36_fam"/>
</dbReference>
<evidence type="ECO:0000256" key="10">
    <source>
        <dbReference type="ARBA" id="ARBA00023180"/>
    </source>
</evidence>
<evidence type="ECO:0000256" key="13">
    <source>
        <dbReference type="SAM" id="MobiDB-lite"/>
    </source>
</evidence>
<evidence type="ECO:0000256" key="8">
    <source>
        <dbReference type="ARBA" id="ARBA00023157"/>
    </source>
</evidence>
<feature type="region of interest" description="Disordered" evidence="13">
    <location>
        <begin position="516"/>
        <end position="539"/>
    </location>
</feature>
<dbReference type="Proteomes" id="UP000825002">
    <property type="component" value="Unassembled WGS sequence"/>
</dbReference>
<keyword evidence="8" id="KW-1015">Disulfide bond</keyword>
<comment type="caution">
    <text evidence="16">The sequence shown here is derived from an EMBL/GenBank/DDBJ whole genome shotgun (WGS) entry which is preliminary data.</text>
</comment>